<evidence type="ECO:0000256" key="2">
    <source>
        <dbReference type="SAM" id="Phobius"/>
    </source>
</evidence>
<sequence length="136" mass="15609">MVQDIKKETKDWFDNLSGDWGLKGWVGSAIKTGLLVLVLLFIIGIAFGLIKKFTQRLISNATSTLSVNHVAATPTTPEMELKEMSPEKDLDSEDFLPEDEGQWPMPFEQWPTNQQWFGDLYPESEYFAPQMQFRSF</sequence>
<feature type="transmembrane region" description="Helical" evidence="2">
    <location>
        <begin position="29"/>
        <end position="50"/>
    </location>
</feature>
<name>A0A8K1G2Y0_9PASS</name>
<feature type="compositionally biased region" description="Basic and acidic residues" evidence="1">
    <location>
        <begin position="79"/>
        <end position="89"/>
    </location>
</feature>
<accession>A0A8K1G2Y0</accession>
<dbReference type="EMBL" id="SWJQ01000805">
    <property type="protein sequence ID" value="TRZ10791.1"/>
    <property type="molecule type" value="Genomic_DNA"/>
</dbReference>
<dbReference type="AlphaFoldDB" id="A0A8K1G2Y0"/>
<evidence type="ECO:0000256" key="1">
    <source>
        <dbReference type="SAM" id="MobiDB-lite"/>
    </source>
</evidence>
<keyword evidence="4" id="KW-1185">Reference proteome</keyword>
<keyword evidence="2" id="KW-1133">Transmembrane helix</keyword>
<keyword evidence="2" id="KW-0812">Transmembrane</keyword>
<reference evidence="3" key="1">
    <citation type="submission" date="2019-04" db="EMBL/GenBank/DDBJ databases">
        <title>Genome assembly of Zosterops borbonicus 15179.</title>
        <authorList>
            <person name="Leroy T."/>
            <person name="Anselmetti Y."/>
            <person name="Tilak M.-K."/>
            <person name="Nabholz B."/>
        </authorList>
    </citation>
    <scope>NUCLEOTIDE SEQUENCE</scope>
    <source>
        <strain evidence="3">HGM_15179</strain>
        <tissue evidence="3">Muscle</tissue>
    </source>
</reference>
<keyword evidence="2" id="KW-0472">Membrane</keyword>
<proteinExistence type="predicted"/>
<dbReference type="Proteomes" id="UP000796761">
    <property type="component" value="Unassembled WGS sequence"/>
</dbReference>
<comment type="caution">
    <text evidence="3">The sequence shown here is derived from an EMBL/GenBank/DDBJ whole genome shotgun (WGS) entry which is preliminary data.</text>
</comment>
<evidence type="ECO:0000313" key="4">
    <source>
        <dbReference type="Proteomes" id="UP000796761"/>
    </source>
</evidence>
<protein>
    <submittedName>
        <fullName evidence="3">Uncharacterized protein</fullName>
    </submittedName>
</protein>
<gene>
    <name evidence="3" type="ORF">HGM15179_016309</name>
</gene>
<feature type="region of interest" description="Disordered" evidence="1">
    <location>
        <begin position="76"/>
        <end position="96"/>
    </location>
</feature>
<evidence type="ECO:0000313" key="3">
    <source>
        <dbReference type="EMBL" id="TRZ10791.1"/>
    </source>
</evidence>
<organism evidence="3 4">
    <name type="scientific">Zosterops borbonicus</name>
    <dbReference type="NCBI Taxonomy" id="364589"/>
    <lineage>
        <taxon>Eukaryota</taxon>
        <taxon>Metazoa</taxon>
        <taxon>Chordata</taxon>
        <taxon>Craniata</taxon>
        <taxon>Vertebrata</taxon>
        <taxon>Euteleostomi</taxon>
        <taxon>Archelosauria</taxon>
        <taxon>Archosauria</taxon>
        <taxon>Dinosauria</taxon>
        <taxon>Saurischia</taxon>
        <taxon>Theropoda</taxon>
        <taxon>Coelurosauria</taxon>
        <taxon>Aves</taxon>
        <taxon>Neognathae</taxon>
        <taxon>Neoaves</taxon>
        <taxon>Telluraves</taxon>
        <taxon>Australaves</taxon>
        <taxon>Passeriformes</taxon>
        <taxon>Sylvioidea</taxon>
        <taxon>Zosteropidae</taxon>
        <taxon>Zosterops</taxon>
    </lineage>
</organism>